<evidence type="ECO:0000256" key="3">
    <source>
        <dbReference type="ARBA" id="ARBA00022692"/>
    </source>
</evidence>
<keyword evidence="3 12" id="KW-0812">Transmembrane</keyword>
<dbReference type="HAMAP" id="MF_01665">
    <property type="entry name" value="HemeA_synth_type2"/>
    <property type="match status" value="1"/>
</dbReference>
<sequence>MHTSAPPTRTLVYWLFSGALLILAMVVIGGITRLTGSGLSIVEWNVISGTLPPLTQAAWQVAFEKYQQFPEFQKVNFSMTLVDFKQIFWWEYLHRLLGRVIGLVFIVPFMFWLVRGQLSGRLLKRLLFILFLGMCQGAMGWLMVKSGLVDNPHVSHYRLAAHLCLALALISTILWTIGDLTFKHQRSSHSDLCFLRSAKGLLAFLFLQIVLGAFVAGLKAGFYYNTFPLMNGEVYPSVLHEVLTWQNFMENGSLMQFVHRWVGVGVLGLLFRFWLKSSRPAIPLKTKRLALILLSLGLVQVVLGIATLLLQVPVLLGVLHQVVAFVLFSCGVVLVHQLQRAYQVPAMLAHQPEKVPALR</sequence>
<gene>
    <name evidence="13" type="ORF">H7U12_04075</name>
</gene>
<feature type="transmembrane region" description="Helical" evidence="12">
    <location>
        <begin position="318"/>
        <end position="338"/>
    </location>
</feature>
<dbReference type="PANTHER" id="PTHR23289">
    <property type="entry name" value="CYTOCHROME C OXIDASE ASSEMBLY PROTEIN COX15"/>
    <property type="match status" value="1"/>
</dbReference>
<comment type="catalytic activity">
    <reaction evidence="11">
        <text>Fe(II)-heme o + 2 A + H2O = Fe(II)-heme a + 2 AH2</text>
        <dbReference type="Rhea" id="RHEA:63388"/>
        <dbReference type="ChEBI" id="CHEBI:13193"/>
        <dbReference type="ChEBI" id="CHEBI:15377"/>
        <dbReference type="ChEBI" id="CHEBI:17499"/>
        <dbReference type="ChEBI" id="CHEBI:60530"/>
        <dbReference type="ChEBI" id="CHEBI:61715"/>
        <dbReference type="EC" id="1.17.99.9"/>
    </reaction>
    <physiologicalReaction direction="left-to-right" evidence="11">
        <dbReference type="Rhea" id="RHEA:63389"/>
    </physiologicalReaction>
</comment>
<keyword evidence="5 12" id="KW-1133">Transmembrane helix</keyword>
<dbReference type="EMBL" id="JACOAF010000008">
    <property type="protein sequence ID" value="MBC3538844.1"/>
    <property type="molecule type" value="Genomic_DNA"/>
</dbReference>
<keyword evidence="7" id="KW-0408">Iron</keyword>
<feature type="transmembrane region" description="Helical" evidence="12">
    <location>
        <begin position="289"/>
        <end position="312"/>
    </location>
</feature>
<dbReference type="PANTHER" id="PTHR23289:SF2">
    <property type="entry name" value="CYTOCHROME C OXIDASE ASSEMBLY PROTEIN COX15 HOMOLOG"/>
    <property type="match status" value="1"/>
</dbReference>
<evidence type="ECO:0000256" key="4">
    <source>
        <dbReference type="ARBA" id="ARBA00022723"/>
    </source>
</evidence>
<proteinExistence type="inferred from homology"/>
<dbReference type="RefSeq" id="WP_186633260.1">
    <property type="nucleotide sequence ID" value="NZ_JACOAF010000008.1"/>
</dbReference>
<dbReference type="InterPro" id="IPR023754">
    <property type="entry name" value="HemeA_Synthase_type2"/>
</dbReference>
<feature type="transmembrane region" description="Helical" evidence="12">
    <location>
        <begin position="257"/>
        <end position="275"/>
    </location>
</feature>
<dbReference type="Pfam" id="PF02628">
    <property type="entry name" value="COX15-CtaA"/>
    <property type="match status" value="1"/>
</dbReference>
<comment type="subcellular location">
    <subcellularLocation>
        <location evidence="2">Membrane</location>
        <topology evidence="2">Multi-pass membrane protein</topology>
    </subcellularLocation>
</comment>
<dbReference type="Proteomes" id="UP000659698">
    <property type="component" value="Unassembled WGS sequence"/>
</dbReference>
<name>A0ABR6VNT2_9BACT</name>
<feature type="transmembrane region" description="Helical" evidence="12">
    <location>
        <begin position="96"/>
        <end position="114"/>
    </location>
</feature>
<evidence type="ECO:0000256" key="10">
    <source>
        <dbReference type="ARBA" id="ARBA00044501"/>
    </source>
</evidence>
<feature type="transmembrane region" description="Helical" evidence="12">
    <location>
        <begin position="126"/>
        <end position="144"/>
    </location>
</feature>
<comment type="cofactor">
    <cofactor evidence="1">
        <name>heme b</name>
        <dbReference type="ChEBI" id="CHEBI:60344"/>
    </cofactor>
</comment>
<dbReference type="InterPro" id="IPR003780">
    <property type="entry name" value="COX15/CtaA_fam"/>
</dbReference>
<evidence type="ECO:0000256" key="5">
    <source>
        <dbReference type="ARBA" id="ARBA00022989"/>
    </source>
</evidence>
<evidence type="ECO:0000256" key="8">
    <source>
        <dbReference type="ARBA" id="ARBA00023133"/>
    </source>
</evidence>
<evidence type="ECO:0000256" key="11">
    <source>
        <dbReference type="ARBA" id="ARBA00048044"/>
    </source>
</evidence>
<feature type="transmembrane region" description="Helical" evidence="12">
    <location>
        <begin position="201"/>
        <end position="224"/>
    </location>
</feature>
<evidence type="ECO:0000256" key="1">
    <source>
        <dbReference type="ARBA" id="ARBA00001970"/>
    </source>
</evidence>
<keyword evidence="9 12" id="KW-0472">Membrane</keyword>
<organism evidence="13 14">
    <name type="scientific">Rufibacter sediminis</name>
    <dbReference type="NCBI Taxonomy" id="2762756"/>
    <lineage>
        <taxon>Bacteria</taxon>
        <taxon>Pseudomonadati</taxon>
        <taxon>Bacteroidota</taxon>
        <taxon>Cytophagia</taxon>
        <taxon>Cytophagales</taxon>
        <taxon>Hymenobacteraceae</taxon>
        <taxon>Rufibacter</taxon>
    </lineage>
</organism>
<evidence type="ECO:0000313" key="13">
    <source>
        <dbReference type="EMBL" id="MBC3538844.1"/>
    </source>
</evidence>
<accession>A0ABR6VNT2</accession>
<evidence type="ECO:0000256" key="12">
    <source>
        <dbReference type="SAM" id="Phobius"/>
    </source>
</evidence>
<protein>
    <submittedName>
        <fullName evidence="13">COX15/CtaA family protein</fullName>
    </submittedName>
</protein>
<keyword evidence="14" id="KW-1185">Reference proteome</keyword>
<evidence type="ECO:0000256" key="9">
    <source>
        <dbReference type="ARBA" id="ARBA00023136"/>
    </source>
</evidence>
<evidence type="ECO:0000256" key="7">
    <source>
        <dbReference type="ARBA" id="ARBA00023004"/>
    </source>
</evidence>
<feature type="transmembrane region" description="Helical" evidence="12">
    <location>
        <begin position="12"/>
        <end position="31"/>
    </location>
</feature>
<reference evidence="13 14" key="1">
    <citation type="journal article" date="2019" name="Int. J. Syst. Evol. Microbiol.">
        <title>Rufibacter sediminis sp. nov., isolated from freshwater lake sediment.</title>
        <authorList>
            <person name="Qu J.H."/>
            <person name="Zhang L.J."/>
            <person name="Fu Y.H."/>
            <person name="Li H.F."/>
        </authorList>
    </citation>
    <scope>NUCLEOTIDE SEQUENCE [LARGE SCALE GENOMIC DNA]</scope>
    <source>
        <strain evidence="13 14">H-1</strain>
    </source>
</reference>
<keyword evidence="4" id="KW-0479">Metal-binding</keyword>
<evidence type="ECO:0000313" key="14">
    <source>
        <dbReference type="Proteomes" id="UP000659698"/>
    </source>
</evidence>
<keyword evidence="6" id="KW-0560">Oxidoreductase</keyword>
<keyword evidence="8" id="KW-0350">Heme biosynthesis</keyword>
<evidence type="ECO:0000256" key="2">
    <source>
        <dbReference type="ARBA" id="ARBA00004141"/>
    </source>
</evidence>
<comment type="pathway">
    <text evidence="10">Porphyrin-containing compound metabolism; heme A biosynthesis; heme A from heme O: step 1/1.</text>
</comment>
<feature type="transmembrane region" description="Helical" evidence="12">
    <location>
        <begin position="159"/>
        <end position="180"/>
    </location>
</feature>
<comment type="caution">
    <text evidence="13">The sequence shown here is derived from an EMBL/GenBank/DDBJ whole genome shotgun (WGS) entry which is preliminary data.</text>
</comment>
<evidence type="ECO:0000256" key="6">
    <source>
        <dbReference type="ARBA" id="ARBA00023002"/>
    </source>
</evidence>